<comment type="caution">
    <text evidence="2">The sequence shown here is derived from an EMBL/GenBank/DDBJ whole genome shotgun (WGS) entry which is preliminary data.</text>
</comment>
<evidence type="ECO:0000313" key="2">
    <source>
        <dbReference type="EMBL" id="TFJ91886.1"/>
    </source>
</evidence>
<dbReference type="Pfam" id="PF04307">
    <property type="entry name" value="YdjM"/>
    <property type="match status" value="1"/>
</dbReference>
<organism evidence="2 3">
    <name type="scientific">Lentibacillus salicampi</name>
    <dbReference type="NCBI Taxonomy" id="175306"/>
    <lineage>
        <taxon>Bacteria</taxon>
        <taxon>Bacillati</taxon>
        <taxon>Bacillota</taxon>
        <taxon>Bacilli</taxon>
        <taxon>Bacillales</taxon>
        <taxon>Bacillaceae</taxon>
        <taxon>Lentibacillus</taxon>
    </lineage>
</organism>
<feature type="transmembrane region" description="Helical" evidence="1">
    <location>
        <begin position="71"/>
        <end position="88"/>
    </location>
</feature>
<sequence>MTNKRGLTMDGKIHALIGAGTGVAVAQSTGQDAINTAILMGAGVIAALAPDLDTAGKLANKISLSHKMIQSFVRSTGILLAIYAWFMLAGTEQYMGLTLGAFLLFIAPKFSQKLMLFISGAAIIAGGILLSQTWVWLAGAYVTVAALVSHRGYTHSIIGWLFFSLVAYYVHTEFAVHGLFWTLVFAYGSHLVADMRFVPGNKRGIKLLLPFSKKGV</sequence>
<protein>
    <submittedName>
        <fullName evidence="2">Metal-dependent hydrolase</fullName>
    </submittedName>
</protein>
<dbReference type="AlphaFoldDB" id="A0A4Y9A7X2"/>
<feature type="transmembrane region" description="Helical" evidence="1">
    <location>
        <begin position="157"/>
        <end position="187"/>
    </location>
</feature>
<evidence type="ECO:0000256" key="1">
    <source>
        <dbReference type="SAM" id="Phobius"/>
    </source>
</evidence>
<proteinExistence type="predicted"/>
<keyword evidence="3" id="KW-1185">Reference proteome</keyword>
<keyword evidence="1" id="KW-0472">Membrane</keyword>
<dbReference type="PANTHER" id="PTHR35531:SF1">
    <property type="entry name" value="INNER MEMBRANE PROTEIN YBCI-RELATED"/>
    <property type="match status" value="1"/>
</dbReference>
<reference evidence="2 3" key="1">
    <citation type="submission" date="2019-03" db="EMBL/GenBank/DDBJ databases">
        <title>Genome sequence of Lentibacillus salicampi ATCC BAA-719.</title>
        <authorList>
            <person name="Maclea K.S."/>
            <person name="Simoes Junior M."/>
        </authorList>
    </citation>
    <scope>NUCLEOTIDE SEQUENCE [LARGE SCALE GENOMIC DNA]</scope>
    <source>
        <strain evidence="2 3">ATCC BAA-719</strain>
    </source>
</reference>
<dbReference type="OrthoDB" id="2706144at2"/>
<keyword evidence="2" id="KW-0378">Hydrolase</keyword>
<dbReference type="Proteomes" id="UP000298484">
    <property type="component" value="Unassembled WGS sequence"/>
</dbReference>
<accession>A0A4Y9A7X2</accession>
<dbReference type="PANTHER" id="PTHR35531">
    <property type="entry name" value="INNER MEMBRANE PROTEIN YBCI-RELATED"/>
    <property type="match status" value="1"/>
</dbReference>
<gene>
    <name evidence="2" type="ORF">E4U82_15315</name>
</gene>
<dbReference type="EMBL" id="SRHY01000036">
    <property type="protein sequence ID" value="TFJ91886.1"/>
    <property type="molecule type" value="Genomic_DNA"/>
</dbReference>
<evidence type="ECO:0000313" key="3">
    <source>
        <dbReference type="Proteomes" id="UP000298484"/>
    </source>
</evidence>
<keyword evidence="1" id="KW-1133">Transmembrane helix</keyword>
<dbReference type="GO" id="GO:0016787">
    <property type="term" value="F:hydrolase activity"/>
    <property type="evidence" value="ECO:0007669"/>
    <property type="project" value="UniProtKB-KW"/>
</dbReference>
<keyword evidence="1" id="KW-0812">Transmembrane</keyword>
<name>A0A4Y9A7X2_9BACI</name>
<feature type="transmembrane region" description="Helical" evidence="1">
    <location>
        <begin position="117"/>
        <end position="137"/>
    </location>
</feature>
<dbReference type="InterPro" id="IPR007404">
    <property type="entry name" value="YdjM-like"/>
</dbReference>